<keyword evidence="1" id="KW-0175">Coiled coil</keyword>
<dbReference type="EMBL" id="GGMS01007375">
    <property type="protein sequence ID" value="MBY76578.1"/>
    <property type="molecule type" value="Transcribed_RNA"/>
</dbReference>
<protein>
    <submittedName>
        <fullName evidence="3">Uncharacterized protein</fullName>
    </submittedName>
</protein>
<evidence type="ECO:0000256" key="1">
    <source>
        <dbReference type="SAM" id="Coils"/>
    </source>
</evidence>
<accession>A0A2S2QFR0</accession>
<feature type="compositionally biased region" description="Basic and acidic residues" evidence="2">
    <location>
        <begin position="21"/>
        <end position="30"/>
    </location>
</feature>
<feature type="region of interest" description="Disordered" evidence="2">
    <location>
        <begin position="1"/>
        <end position="59"/>
    </location>
</feature>
<name>A0A2S2QFR0_9HEMI</name>
<dbReference type="AlphaFoldDB" id="A0A2S2QFR0"/>
<sequence length="245" mass="27647">MSNTAAIADGLVPSAPNPKAKRADERESTGVRDGGGFEAMSVSETTLDSSREWEKSVVSRGSSGTNAEVIEVGACSRSELEQYVAALTLDVENLKDEVRNLQTQLNSSSQAYLDMAAEIEERIRRYRNLIVFNYFKSNDETPVSLYNAMASMLGIFDIPTTKLVVAKRLGRNMVCCPVLLVFKSAKYVRFIIKNKIKLTSYLRWMSVRVCVDLTPIQRYNMKCNHQYRCLSPNLDQQRQYDNSDE</sequence>
<evidence type="ECO:0000256" key="2">
    <source>
        <dbReference type="SAM" id="MobiDB-lite"/>
    </source>
</evidence>
<reference evidence="3" key="1">
    <citation type="submission" date="2018-04" db="EMBL/GenBank/DDBJ databases">
        <title>Transcriptome assembly of Sipha flava.</title>
        <authorList>
            <person name="Scully E.D."/>
            <person name="Geib S.M."/>
            <person name="Palmer N.A."/>
            <person name="Koch K."/>
            <person name="Bradshaw J."/>
            <person name="Heng-Moss T."/>
            <person name="Sarath G."/>
        </authorList>
    </citation>
    <scope>NUCLEOTIDE SEQUENCE</scope>
</reference>
<organism evidence="3">
    <name type="scientific">Sipha flava</name>
    <name type="common">yellow sugarcane aphid</name>
    <dbReference type="NCBI Taxonomy" id="143950"/>
    <lineage>
        <taxon>Eukaryota</taxon>
        <taxon>Metazoa</taxon>
        <taxon>Ecdysozoa</taxon>
        <taxon>Arthropoda</taxon>
        <taxon>Hexapoda</taxon>
        <taxon>Insecta</taxon>
        <taxon>Pterygota</taxon>
        <taxon>Neoptera</taxon>
        <taxon>Paraneoptera</taxon>
        <taxon>Hemiptera</taxon>
        <taxon>Sternorrhyncha</taxon>
        <taxon>Aphidomorpha</taxon>
        <taxon>Aphidoidea</taxon>
        <taxon>Aphididae</taxon>
        <taxon>Sipha</taxon>
    </lineage>
</organism>
<proteinExistence type="predicted"/>
<evidence type="ECO:0000313" key="3">
    <source>
        <dbReference type="EMBL" id="MBY76578.1"/>
    </source>
</evidence>
<feature type="coiled-coil region" evidence="1">
    <location>
        <begin position="77"/>
        <end position="111"/>
    </location>
</feature>
<gene>
    <name evidence="3" type="ORF">g.186166</name>
</gene>